<protein>
    <submittedName>
        <fullName evidence="6">RNA methyltransferase, TrmH family</fullName>
    </submittedName>
</protein>
<dbReference type="GO" id="GO:0006396">
    <property type="term" value="P:RNA processing"/>
    <property type="evidence" value="ECO:0007669"/>
    <property type="project" value="InterPro"/>
</dbReference>
<dbReference type="InterPro" id="IPR029026">
    <property type="entry name" value="tRNA_m1G_MTases_N"/>
</dbReference>
<dbReference type="Gene3D" id="3.40.1280.10">
    <property type="match status" value="1"/>
</dbReference>
<dbReference type="InterPro" id="IPR051259">
    <property type="entry name" value="rRNA_Methyltransferase"/>
</dbReference>
<dbReference type="RefSeq" id="WP_072787676.1">
    <property type="nucleotide sequence ID" value="NZ_FQUL01000001.1"/>
</dbReference>
<dbReference type="Gene3D" id="3.30.1330.30">
    <property type="match status" value="1"/>
</dbReference>
<feature type="domain" description="MRM3-like substrate binding" evidence="5">
    <location>
        <begin position="14"/>
        <end position="104"/>
    </location>
</feature>
<gene>
    <name evidence="6" type="ORF">SAMN02745225_00104</name>
</gene>
<evidence type="ECO:0000256" key="1">
    <source>
        <dbReference type="ARBA" id="ARBA00007228"/>
    </source>
</evidence>
<organism evidence="6 7">
    <name type="scientific">Ferrithrix thermotolerans DSM 19514</name>
    <dbReference type="NCBI Taxonomy" id="1121881"/>
    <lineage>
        <taxon>Bacteria</taxon>
        <taxon>Bacillati</taxon>
        <taxon>Actinomycetota</taxon>
        <taxon>Acidimicrobiia</taxon>
        <taxon>Acidimicrobiales</taxon>
        <taxon>Acidimicrobiaceae</taxon>
        <taxon>Ferrithrix</taxon>
    </lineage>
</organism>
<dbReference type="AlphaFoldDB" id="A0A1M4S664"/>
<evidence type="ECO:0000259" key="5">
    <source>
        <dbReference type="Pfam" id="PF22435"/>
    </source>
</evidence>
<dbReference type="STRING" id="1121881.SAMN02745225_00104"/>
<keyword evidence="3 6" id="KW-0808">Transferase</keyword>
<evidence type="ECO:0000256" key="2">
    <source>
        <dbReference type="ARBA" id="ARBA00022603"/>
    </source>
</evidence>
<dbReference type="EMBL" id="FQUL01000001">
    <property type="protein sequence ID" value="SHE27692.1"/>
    <property type="molecule type" value="Genomic_DNA"/>
</dbReference>
<dbReference type="OrthoDB" id="9794400at2"/>
<dbReference type="SUPFAM" id="SSF75217">
    <property type="entry name" value="alpha/beta knot"/>
    <property type="match status" value="1"/>
</dbReference>
<sequence length="274" mass="29737">MKIKEPLRITSKENAKVQRLKKLGTSAKVRWKERSYLLEGPKFVLDALRRSDLVRGVYLSDGASETFLNSVSTQDFGEALDIYILSESLAAQVCDTRTSQGVFAEMGFKVLEMTLSDGSASNWLVLNAVQDPGNVGTLIRSAVSVGGFKVLLDTKSCDPYSPKAVRASAGLVGAIDVVRVGDLFDALSLITKWEGNLYFLERDAQVSIFEVPLMQPLGIVVGSEGGGIEGDLHRIAHRSVSIPMADVVESINVSVAGSLALFEFLRRNTKVELP</sequence>
<evidence type="ECO:0000256" key="3">
    <source>
        <dbReference type="ARBA" id="ARBA00022679"/>
    </source>
</evidence>
<dbReference type="PANTHER" id="PTHR43191:SF2">
    <property type="entry name" value="RRNA METHYLTRANSFERASE 3, MITOCHONDRIAL"/>
    <property type="match status" value="1"/>
</dbReference>
<proteinExistence type="inferred from homology"/>
<dbReference type="SUPFAM" id="SSF55315">
    <property type="entry name" value="L30e-like"/>
    <property type="match status" value="1"/>
</dbReference>
<dbReference type="InterPro" id="IPR029064">
    <property type="entry name" value="Ribosomal_eL30-like_sf"/>
</dbReference>
<dbReference type="PANTHER" id="PTHR43191">
    <property type="entry name" value="RRNA METHYLTRANSFERASE 3"/>
    <property type="match status" value="1"/>
</dbReference>
<name>A0A1M4S664_9ACTN</name>
<evidence type="ECO:0000259" key="4">
    <source>
        <dbReference type="Pfam" id="PF00588"/>
    </source>
</evidence>
<reference evidence="7" key="1">
    <citation type="submission" date="2016-11" db="EMBL/GenBank/DDBJ databases">
        <authorList>
            <person name="Varghese N."/>
            <person name="Submissions S."/>
        </authorList>
    </citation>
    <scope>NUCLEOTIDE SEQUENCE [LARGE SCALE GENOMIC DNA]</scope>
    <source>
        <strain evidence="7">DSM 19514</strain>
    </source>
</reference>
<dbReference type="GO" id="GO:0003723">
    <property type="term" value="F:RNA binding"/>
    <property type="evidence" value="ECO:0007669"/>
    <property type="project" value="InterPro"/>
</dbReference>
<evidence type="ECO:0000313" key="6">
    <source>
        <dbReference type="EMBL" id="SHE27692.1"/>
    </source>
</evidence>
<feature type="domain" description="tRNA/rRNA methyltransferase SpoU type" evidence="4">
    <location>
        <begin position="124"/>
        <end position="262"/>
    </location>
</feature>
<comment type="similarity">
    <text evidence="1">Belongs to the class IV-like SAM-binding methyltransferase superfamily. RNA methyltransferase TrmH family.</text>
</comment>
<dbReference type="GO" id="GO:0032259">
    <property type="term" value="P:methylation"/>
    <property type="evidence" value="ECO:0007669"/>
    <property type="project" value="UniProtKB-KW"/>
</dbReference>
<evidence type="ECO:0000313" key="7">
    <source>
        <dbReference type="Proteomes" id="UP000184295"/>
    </source>
</evidence>
<dbReference type="Proteomes" id="UP000184295">
    <property type="component" value="Unassembled WGS sequence"/>
</dbReference>
<keyword evidence="2 6" id="KW-0489">Methyltransferase</keyword>
<dbReference type="Pfam" id="PF00588">
    <property type="entry name" value="SpoU_methylase"/>
    <property type="match status" value="1"/>
</dbReference>
<keyword evidence="7" id="KW-1185">Reference proteome</keyword>
<dbReference type="InterPro" id="IPR029028">
    <property type="entry name" value="Alpha/beta_knot_MTases"/>
</dbReference>
<dbReference type="GO" id="GO:0008173">
    <property type="term" value="F:RNA methyltransferase activity"/>
    <property type="evidence" value="ECO:0007669"/>
    <property type="project" value="InterPro"/>
</dbReference>
<dbReference type="CDD" id="cd18095">
    <property type="entry name" value="SpoU-like_rRNA-MTase"/>
    <property type="match status" value="1"/>
</dbReference>
<accession>A0A1M4S664</accession>
<dbReference type="Pfam" id="PF22435">
    <property type="entry name" value="MRM3-like_sub_bind"/>
    <property type="match status" value="1"/>
</dbReference>
<dbReference type="InterPro" id="IPR053888">
    <property type="entry name" value="MRM3-like_sub_bind"/>
</dbReference>
<dbReference type="InterPro" id="IPR001537">
    <property type="entry name" value="SpoU_MeTrfase"/>
</dbReference>